<evidence type="ECO:0000256" key="2">
    <source>
        <dbReference type="ARBA" id="ARBA00007421"/>
    </source>
</evidence>
<evidence type="ECO:0000256" key="6">
    <source>
        <dbReference type="SAM" id="MobiDB-lite"/>
    </source>
</evidence>
<dbReference type="Pfam" id="PF04084">
    <property type="entry name" value="RecA-like_ORC2"/>
    <property type="match status" value="1"/>
</dbReference>
<dbReference type="STRING" id="5466.A0A4R8RJ08"/>
<dbReference type="GO" id="GO:0005664">
    <property type="term" value="C:nuclear origin of replication recognition complex"/>
    <property type="evidence" value="ECO:0007669"/>
    <property type="project" value="UniProtKB-UniRule"/>
</dbReference>
<feature type="region of interest" description="Disordered" evidence="6">
    <location>
        <begin position="1"/>
        <end position="211"/>
    </location>
</feature>
<dbReference type="Pfam" id="PF24882">
    <property type="entry name" value="WHD_ORC2"/>
    <property type="match status" value="1"/>
</dbReference>
<comment type="subunit">
    <text evidence="5">Component of the origin recognition complex (ORC).</text>
</comment>
<comment type="function">
    <text evidence="5">Component of the origin recognition complex (ORC) that binds origins of replication. DNA-binding is ATP-dependent. ORC is required to assemble the pre-replication complex necessary to initiate DNA replication.</text>
</comment>
<feature type="compositionally biased region" description="Polar residues" evidence="6">
    <location>
        <begin position="88"/>
        <end position="97"/>
    </location>
</feature>
<evidence type="ECO:0000256" key="1">
    <source>
        <dbReference type="ARBA" id="ARBA00004123"/>
    </source>
</evidence>
<reference evidence="9 10" key="1">
    <citation type="submission" date="2018-12" db="EMBL/GenBank/DDBJ databases">
        <title>Genome sequence and assembly of Colletotrichum trifolii.</title>
        <authorList>
            <person name="Gan P."/>
            <person name="Shirasu K."/>
        </authorList>
    </citation>
    <scope>NUCLEOTIDE SEQUENCE [LARGE SCALE GENOMIC DNA]</scope>
    <source>
        <strain evidence="9 10">543-2</strain>
    </source>
</reference>
<dbReference type="InterPro" id="IPR056772">
    <property type="entry name" value="RecA-like_ORC2"/>
</dbReference>
<feature type="compositionally biased region" description="Acidic residues" evidence="6">
    <location>
        <begin position="155"/>
        <end position="165"/>
    </location>
</feature>
<accession>A0A4R8RJ08</accession>
<proteinExistence type="inferred from homology"/>
<feature type="compositionally biased region" description="Acidic residues" evidence="6">
    <location>
        <begin position="51"/>
        <end position="71"/>
    </location>
</feature>
<evidence type="ECO:0000259" key="8">
    <source>
        <dbReference type="Pfam" id="PF24882"/>
    </source>
</evidence>
<evidence type="ECO:0000259" key="7">
    <source>
        <dbReference type="Pfam" id="PF04084"/>
    </source>
</evidence>
<dbReference type="EMBL" id="RYZW01000039">
    <property type="protein sequence ID" value="TDZ59891.1"/>
    <property type="molecule type" value="Genomic_DNA"/>
</dbReference>
<dbReference type="PANTHER" id="PTHR14052:SF0">
    <property type="entry name" value="ORIGIN RECOGNITION COMPLEX SUBUNIT 2"/>
    <property type="match status" value="1"/>
</dbReference>
<feature type="domain" description="Origin recognition complex subunit 2 winged-helix" evidence="8">
    <location>
        <begin position="496"/>
        <end position="554"/>
    </location>
</feature>
<name>A0A4R8RJ08_COLTR</name>
<dbReference type="GO" id="GO:0006260">
    <property type="term" value="P:DNA replication"/>
    <property type="evidence" value="ECO:0007669"/>
    <property type="project" value="UniProtKB-UniRule"/>
</dbReference>
<comment type="caution">
    <text evidence="9">The sequence shown here is derived from an EMBL/GenBank/DDBJ whole genome shotgun (WGS) entry which is preliminary data.</text>
</comment>
<dbReference type="AlphaFoldDB" id="A0A4R8RJ08"/>
<protein>
    <recommendedName>
        <fullName evidence="5">Origin recognition complex subunit 2</fullName>
    </recommendedName>
</protein>
<evidence type="ECO:0000313" key="10">
    <source>
        <dbReference type="Proteomes" id="UP000295703"/>
    </source>
</evidence>
<sequence>MVRRKAQNDDVEDSPARKRSRRDQVDEEPVNGTPSKRRRTTRTQDPYEIPSDNEDEDEEAAEPEPGPEEEEKVTPRKKRGRPPKSATPHANGTVTPSKNRRIDALRTPTKALTPRRRQAADRSARRKSARALIQSVVDDHDSEDDEEGLAREIYESSEDEDEELAEERLTEPLQALDVPEPDTPSATPSRRRGRPPKTPTRARSPTPPRDLAPYELYFEHNKPGRAKTSHNTLSSLDLLTHDEYFSLLRARTDPHAEDLAYLQSLHESSFDQWRFELTQGFSLCLFGQGSKRALATNFATHLYKLDPEEPIVVANGHIRTLTPRDVFTAVATAISPSLRLPAQPAAMLHSLSAALAPHPRPVTIILNSIDAPPLRRPAAQQLLAQLAAHPRVRLVATADTPSFPLLWDAAQRAAFNFLFHDCTTLRPLDVELDAVDDVHDLLGRKARRVNGKDGVIFVLRSLPENAKNLFRLLVTEVLVAMDDDGQQQEHHGFAAETPGVEYRMLYNKAVEEFICSSEMAFRTLLKEFHDHQIITSRKDALGTELLGVPFRREELEAILEDLMS</sequence>
<dbReference type="Proteomes" id="UP000295703">
    <property type="component" value="Unassembled WGS sequence"/>
</dbReference>
<evidence type="ECO:0000256" key="3">
    <source>
        <dbReference type="ARBA" id="ARBA00022705"/>
    </source>
</evidence>
<gene>
    <name evidence="9" type="primary">orc2</name>
    <name evidence="9" type="ORF">CTRI78_v004982</name>
</gene>
<comment type="similarity">
    <text evidence="2 5">Belongs to the ORC2 family.</text>
</comment>
<dbReference type="PANTHER" id="PTHR14052">
    <property type="entry name" value="ORIGIN RECOGNITION COMPLEX SUBUNIT 2"/>
    <property type="match status" value="1"/>
</dbReference>
<dbReference type="GO" id="GO:0003688">
    <property type="term" value="F:DNA replication origin binding"/>
    <property type="evidence" value="ECO:0007669"/>
    <property type="project" value="UniProtKB-UniRule"/>
</dbReference>
<feature type="domain" description="Origin recognition complex subunit 2 RecA-like" evidence="7">
    <location>
        <begin position="260"/>
        <end position="422"/>
    </location>
</feature>
<evidence type="ECO:0000256" key="5">
    <source>
        <dbReference type="RuleBase" id="RU368084"/>
    </source>
</evidence>
<evidence type="ECO:0000256" key="4">
    <source>
        <dbReference type="ARBA" id="ARBA00023242"/>
    </source>
</evidence>
<keyword evidence="10" id="KW-1185">Reference proteome</keyword>
<keyword evidence="4 5" id="KW-0539">Nucleus</keyword>
<keyword evidence="3 5" id="KW-0235">DNA replication</keyword>
<comment type="subcellular location">
    <subcellularLocation>
        <location evidence="1 5">Nucleus</location>
    </subcellularLocation>
</comment>
<dbReference type="InterPro" id="IPR007220">
    <property type="entry name" value="ORC2"/>
</dbReference>
<organism evidence="9 10">
    <name type="scientific">Colletotrichum trifolii</name>
    <dbReference type="NCBI Taxonomy" id="5466"/>
    <lineage>
        <taxon>Eukaryota</taxon>
        <taxon>Fungi</taxon>
        <taxon>Dikarya</taxon>
        <taxon>Ascomycota</taxon>
        <taxon>Pezizomycotina</taxon>
        <taxon>Sordariomycetes</taxon>
        <taxon>Hypocreomycetidae</taxon>
        <taxon>Glomerellales</taxon>
        <taxon>Glomerellaceae</taxon>
        <taxon>Colletotrichum</taxon>
        <taxon>Colletotrichum orbiculare species complex</taxon>
    </lineage>
</organism>
<dbReference type="InterPro" id="IPR056773">
    <property type="entry name" value="WHD_ORC2"/>
</dbReference>
<evidence type="ECO:0000313" key="9">
    <source>
        <dbReference type="EMBL" id="TDZ59891.1"/>
    </source>
</evidence>